<dbReference type="SUPFAM" id="SSF51391">
    <property type="entry name" value="Thiamin phosphate synthase"/>
    <property type="match status" value="1"/>
</dbReference>
<dbReference type="Gene3D" id="3.20.20.70">
    <property type="entry name" value="Aldolase class I"/>
    <property type="match status" value="1"/>
</dbReference>
<dbReference type="InterPro" id="IPR036206">
    <property type="entry name" value="ThiamineP_synth_sf"/>
</dbReference>
<dbReference type="InterPro" id="IPR022998">
    <property type="entry name" value="ThiamineP_synth_TenI"/>
</dbReference>
<dbReference type="EMBL" id="JBHUIW010000008">
    <property type="protein sequence ID" value="MFD2182345.1"/>
    <property type="molecule type" value="Genomic_DNA"/>
</dbReference>
<keyword evidence="3" id="KW-1185">Reference proteome</keyword>
<dbReference type="CDD" id="cd00564">
    <property type="entry name" value="TMP_TenI"/>
    <property type="match status" value="1"/>
</dbReference>
<evidence type="ECO:0000259" key="1">
    <source>
        <dbReference type="Pfam" id="PF02581"/>
    </source>
</evidence>
<feature type="domain" description="Thiamine phosphate synthase/TenI" evidence="1">
    <location>
        <begin position="46"/>
        <end position="220"/>
    </location>
</feature>
<evidence type="ECO:0000313" key="3">
    <source>
        <dbReference type="Proteomes" id="UP001597314"/>
    </source>
</evidence>
<dbReference type="Pfam" id="PF02581">
    <property type="entry name" value="TMP-TENI"/>
    <property type="match status" value="1"/>
</dbReference>
<protein>
    <submittedName>
        <fullName evidence="2">Thiamine phosphate synthase</fullName>
    </submittedName>
</protein>
<dbReference type="InterPro" id="IPR013785">
    <property type="entry name" value="Aldolase_TIM"/>
</dbReference>
<name>A0ABW5AJG9_9BRAD</name>
<sequence>MAESPPAAWAIQRPVAAQRATSWNRPAFAPIAPHFQAMPDDHQRLYLVTLVTDPAAAAARLSAAFAADVDVAAVLVRLPVGLGERDAVNAVKAVAPIAQARGAAVLVEDRPEIVGRSGADGAHLTGVAALGEAIGALKPAHIAGVGALRTRHDAMEAAELEADYVLFGEPGPDGRMPPFEVTLERVGWWAEVFESPCVGYATTLDEVSAVAAAGADFVALDDRILDDPRGPAAALADAASRLGLVLAARAEVAP</sequence>
<accession>A0ABW5AJG9</accession>
<dbReference type="RefSeq" id="WP_378477523.1">
    <property type="nucleotide sequence ID" value="NZ_JBHUIW010000008.1"/>
</dbReference>
<organism evidence="2 3">
    <name type="scientific">Rhodoplanes azumiensis</name>
    <dbReference type="NCBI Taxonomy" id="1897628"/>
    <lineage>
        <taxon>Bacteria</taxon>
        <taxon>Pseudomonadati</taxon>
        <taxon>Pseudomonadota</taxon>
        <taxon>Alphaproteobacteria</taxon>
        <taxon>Hyphomicrobiales</taxon>
        <taxon>Nitrobacteraceae</taxon>
        <taxon>Rhodoplanes</taxon>
    </lineage>
</organism>
<dbReference type="Proteomes" id="UP001597314">
    <property type="component" value="Unassembled WGS sequence"/>
</dbReference>
<gene>
    <name evidence="2" type="ORF">ACFSOX_09295</name>
</gene>
<reference evidence="3" key="1">
    <citation type="journal article" date="2019" name="Int. J. Syst. Evol. Microbiol.">
        <title>The Global Catalogue of Microorganisms (GCM) 10K type strain sequencing project: providing services to taxonomists for standard genome sequencing and annotation.</title>
        <authorList>
            <consortium name="The Broad Institute Genomics Platform"/>
            <consortium name="The Broad Institute Genome Sequencing Center for Infectious Disease"/>
            <person name="Wu L."/>
            <person name="Ma J."/>
        </authorList>
    </citation>
    <scope>NUCLEOTIDE SEQUENCE [LARGE SCALE GENOMIC DNA]</scope>
    <source>
        <strain evidence="3">CGMCC 1.6774</strain>
    </source>
</reference>
<proteinExistence type="predicted"/>
<evidence type="ECO:0000313" key="2">
    <source>
        <dbReference type="EMBL" id="MFD2182345.1"/>
    </source>
</evidence>
<comment type="caution">
    <text evidence="2">The sequence shown here is derived from an EMBL/GenBank/DDBJ whole genome shotgun (WGS) entry which is preliminary data.</text>
</comment>